<name>A0AAD3NTM6_CRYJA</name>
<gene>
    <name evidence="1" type="ORF">SUGI_1498240</name>
</gene>
<dbReference type="AlphaFoldDB" id="A0AAD3NTM6"/>
<sequence>MVFPVGPTSNWVGSRFRWMWLAWSRRSGNEKHQLGRIQASPGKRFGCDWFGFEHLEHQLIAPRPPGTLLVFALPIPRQDCLSSQSGKLGMEGDFNELIAGTMGPPKVPLRGGWEAPTIIYLPVHARGVVNALYSADGSRVISDAG</sequence>
<comment type="caution">
    <text evidence="1">The sequence shown here is derived from an EMBL/GenBank/DDBJ whole genome shotgun (WGS) entry which is preliminary data.</text>
</comment>
<dbReference type="Proteomes" id="UP001234787">
    <property type="component" value="Unassembled WGS sequence"/>
</dbReference>
<evidence type="ECO:0000313" key="1">
    <source>
        <dbReference type="EMBL" id="GLJ59236.1"/>
    </source>
</evidence>
<protein>
    <submittedName>
        <fullName evidence="1">Uncharacterized protein</fullName>
    </submittedName>
</protein>
<dbReference type="EMBL" id="BSEH01000765">
    <property type="protein sequence ID" value="GLJ59236.1"/>
    <property type="molecule type" value="Genomic_DNA"/>
</dbReference>
<evidence type="ECO:0000313" key="2">
    <source>
        <dbReference type="Proteomes" id="UP001234787"/>
    </source>
</evidence>
<proteinExistence type="predicted"/>
<keyword evidence="2" id="KW-1185">Reference proteome</keyword>
<organism evidence="1 2">
    <name type="scientific">Cryptomeria japonica</name>
    <name type="common">Japanese cedar</name>
    <name type="synonym">Cupressus japonica</name>
    <dbReference type="NCBI Taxonomy" id="3369"/>
    <lineage>
        <taxon>Eukaryota</taxon>
        <taxon>Viridiplantae</taxon>
        <taxon>Streptophyta</taxon>
        <taxon>Embryophyta</taxon>
        <taxon>Tracheophyta</taxon>
        <taxon>Spermatophyta</taxon>
        <taxon>Pinopsida</taxon>
        <taxon>Pinidae</taxon>
        <taxon>Conifers II</taxon>
        <taxon>Cupressales</taxon>
        <taxon>Cupressaceae</taxon>
        <taxon>Cryptomeria</taxon>
    </lineage>
</organism>
<accession>A0AAD3NTM6</accession>
<reference evidence="1" key="1">
    <citation type="submission" date="2022-12" db="EMBL/GenBank/DDBJ databases">
        <title>Chromosome-Level Genome Assembly of Japanese Cedar (Cryptomeriajaponica D. Don).</title>
        <authorList>
            <person name="Fujino T."/>
            <person name="Yamaguchi K."/>
            <person name="Yokoyama T."/>
            <person name="Hamanaka T."/>
            <person name="Harazono Y."/>
            <person name="Kamada H."/>
            <person name="Kobayashi W."/>
            <person name="Ujino-Ihara T."/>
            <person name="Uchiyama K."/>
            <person name="Matsumoto A."/>
            <person name="Izuno A."/>
            <person name="Tsumura Y."/>
            <person name="Toyoda A."/>
            <person name="Shigenobu S."/>
            <person name="Moriguchi Y."/>
            <person name="Ueno S."/>
            <person name="Kasahara M."/>
        </authorList>
    </citation>
    <scope>NUCLEOTIDE SEQUENCE</scope>
</reference>